<dbReference type="CTD" id="20206539"/>
<dbReference type="AlphaFoldDB" id="T1FCJ0"/>
<evidence type="ECO:0000313" key="15">
    <source>
        <dbReference type="Proteomes" id="UP000015101"/>
    </source>
</evidence>
<evidence type="ECO:0000256" key="9">
    <source>
        <dbReference type="ARBA" id="ARBA00023201"/>
    </source>
</evidence>
<name>T1FCJ0_HELRO</name>
<evidence type="ECO:0000313" key="14">
    <source>
        <dbReference type="EnsemblMetazoa" id="HelroP177964"/>
    </source>
</evidence>
<comment type="similarity">
    <text evidence="11">Belongs to the amiloride-sensitive sodium channel (TC 1.A.6) family.</text>
</comment>
<keyword evidence="3 11" id="KW-0894">Sodium channel</keyword>
<keyword evidence="9 11" id="KW-0739">Sodium transport</keyword>
<evidence type="ECO:0000256" key="1">
    <source>
        <dbReference type="ARBA" id="ARBA00004141"/>
    </source>
</evidence>
<dbReference type="InterPro" id="IPR001873">
    <property type="entry name" value="ENaC"/>
</dbReference>
<reference evidence="15" key="1">
    <citation type="submission" date="2012-12" db="EMBL/GenBank/DDBJ databases">
        <authorList>
            <person name="Hellsten U."/>
            <person name="Grimwood J."/>
            <person name="Chapman J.A."/>
            <person name="Shapiro H."/>
            <person name="Aerts A."/>
            <person name="Otillar R.P."/>
            <person name="Terry A.Y."/>
            <person name="Boore J.L."/>
            <person name="Simakov O."/>
            <person name="Marletaz F."/>
            <person name="Cho S.-J."/>
            <person name="Edsinger-Gonzales E."/>
            <person name="Havlak P."/>
            <person name="Kuo D.-H."/>
            <person name="Larsson T."/>
            <person name="Lv J."/>
            <person name="Arendt D."/>
            <person name="Savage R."/>
            <person name="Osoegawa K."/>
            <person name="de Jong P."/>
            <person name="Lindberg D.R."/>
            <person name="Seaver E.C."/>
            <person name="Weisblat D.A."/>
            <person name="Putnam N.H."/>
            <person name="Grigoriev I.V."/>
            <person name="Rokhsar D.S."/>
        </authorList>
    </citation>
    <scope>NUCLEOTIDE SEQUENCE</scope>
</reference>
<gene>
    <name evidence="14" type="primary">20206539</name>
    <name evidence="13" type="ORF">HELRODRAFT_177964</name>
</gene>
<dbReference type="eggNOG" id="KOG4294">
    <property type="taxonomic scope" value="Eukaryota"/>
</dbReference>
<dbReference type="Proteomes" id="UP000015101">
    <property type="component" value="Unassembled WGS sequence"/>
</dbReference>
<protein>
    <submittedName>
        <fullName evidence="13 14">Uncharacterized protein</fullName>
    </submittedName>
</protein>
<dbReference type="OrthoDB" id="6021021at2759"/>
<keyword evidence="10 11" id="KW-0407">Ion channel</keyword>
<dbReference type="EMBL" id="KB097336">
    <property type="protein sequence ID" value="ESN97533.1"/>
    <property type="molecule type" value="Genomic_DNA"/>
</dbReference>
<evidence type="ECO:0000256" key="6">
    <source>
        <dbReference type="ARBA" id="ARBA00023053"/>
    </source>
</evidence>
<dbReference type="EnsemblMetazoa" id="HelroT177964">
    <property type="protein sequence ID" value="HelroP177964"/>
    <property type="gene ID" value="HelroG177964"/>
</dbReference>
<dbReference type="InParanoid" id="T1FCJ0"/>
<evidence type="ECO:0000256" key="7">
    <source>
        <dbReference type="ARBA" id="ARBA00023065"/>
    </source>
</evidence>
<keyword evidence="7 11" id="KW-0406">Ion transport</keyword>
<reference evidence="13 15" key="2">
    <citation type="journal article" date="2013" name="Nature">
        <title>Insights into bilaterian evolution from three spiralian genomes.</title>
        <authorList>
            <person name="Simakov O."/>
            <person name="Marletaz F."/>
            <person name="Cho S.J."/>
            <person name="Edsinger-Gonzales E."/>
            <person name="Havlak P."/>
            <person name="Hellsten U."/>
            <person name="Kuo D.H."/>
            <person name="Larsson T."/>
            <person name="Lv J."/>
            <person name="Arendt D."/>
            <person name="Savage R."/>
            <person name="Osoegawa K."/>
            <person name="de Jong P."/>
            <person name="Grimwood J."/>
            <person name="Chapman J.A."/>
            <person name="Shapiro H."/>
            <person name="Aerts A."/>
            <person name="Otillar R.P."/>
            <person name="Terry A.Y."/>
            <person name="Boore J.L."/>
            <person name="Grigoriev I.V."/>
            <person name="Lindberg D.R."/>
            <person name="Seaver E.C."/>
            <person name="Weisblat D.A."/>
            <person name="Putnam N.H."/>
            <person name="Rokhsar D.S."/>
        </authorList>
    </citation>
    <scope>NUCLEOTIDE SEQUENCE</scope>
</reference>
<dbReference type="Pfam" id="PF00858">
    <property type="entry name" value="ASC"/>
    <property type="match status" value="2"/>
</dbReference>
<dbReference type="GeneID" id="20206539"/>
<evidence type="ECO:0000256" key="12">
    <source>
        <dbReference type="SAM" id="Phobius"/>
    </source>
</evidence>
<keyword evidence="2 11" id="KW-0813">Transport</keyword>
<evidence type="ECO:0000256" key="2">
    <source>
        <dbReference type="ARBA" id="ARBA00022448"/>
    </source>
</evidence>
<feature type="transmembrane region" description="Helical" evidence="12">
    <location>
        <begin position="30"/>
        <end position="52"/>
    </location>
</feature>
<keyword evidence="8 12" id="KW-0472">Membrane</keyword>
<evidence type="ECO:0000256" key="4">
    <source>
        <dbReference type="ARBA" id="ARBA00022692"/>
    </source>
</evidence>
<dbReference type="PRINTS" id="PR01078">
    <property type="entry name" value="AMINACHANNEL"/>
</dbReference>
<keyword evidence="15" id="KW-1185">Reference proteome</keyword>
<dbReference type="GO" id="GO:0005886">
    <property type="term" value="C:plasma membrane"/>
    <property type="evidence" value="ECO:0000318"/>
    <property type="project" value="GO_Central"/>
</dbReference>
<comment type="subcellular location">
    <subcellularLocation>
        <location evidence="1">Membrane</location>
        <topology evidence="1">Multi-pass membrane protein</topology>
    </subcellularLocation>
</comment>
<reference evidence="14" key="3">
    <citation type="submission" date="2015-06" db="UniProtKB">
        <authorList>
            <consortium name="EnsemblMetazoa"/>
        </authorList>
    </citation>
    <scope>IDENTIFICATION</scope>
</reference>
<evidence type="ECO:0000256" key="10">
    <source>
        <dbReference type="ARBA" id="ARBA00023303"/>
    </source>
</evidence>
<keyword evidence="5 12" id="KW-1133">Transmembrane helix</keyword>
<keyword evidence="6" id="KW-0915">Sodium</keyword>
<evidence type="ECO:0000313" key="13">
    <source>
        <dbReference type="EMBL" id="ESN97533.1"/>
    </source>
</evidence>
<evidence type="ECO:0000256" key="8">
    <source>
        <dbReference type="ARBA" id="ARBA00023136"/>
    </source>
</evidence>
<evidence type="ECO:0000256" key="5">
    <source>
        <dbReference type="ARBA" id="ARBA00022989"/>
    </source>
</evidence>
<dbReference type="Gene3D" id="1.10.287.770">
    <property type="entry name" value="YojJ-like"/>
    <property type="match status" value="1"/>
</dbReference>
<dbReference type="RefSeq" id="XP_009024359.1">
    <property type="nucleotide sequence ID" value="XM_009026111.1"/>
</dbReference>
<feature type="transmembrane region" description="Helical" evidence="12">
    <location>
        <begin position="613"/>
        <end position="635"/>
    </location>
</feature>
<dbReference type="PANTHER" id="PTHR11690">
    <property type="entry name" value="AMILORIDE-SENSITIVE SODIUM CHANNEL-RELATED"/>
    <property type="match status" value="1"/>
</dbReference>
<dbReference type="EMBL" id="AMQM01006265">
    <property type="status" value="NOT_ANNOTATED_CDS"/>
    <property type="molecule type" value="Genomic_DNA"/>
</dbReference>
<organism evidence="14 15">
    <name type="scientific">Helobdella robusta</name>
    <name type="common">Californian leech</name>
    <dbReference type="NCBI Taxonomy" id="6412"/>
    <lineage>
        <taxon>Eukaryota</taxon>
        <taxon>Metazoa</taxon>
        <taxon>Spiralia</taxon>
        <taxon>Lophotrochozoa</taxon>
        <taxon>Annelida</taxon>
        <taxon>Clitellata</taxon>
        <taxon>Hirudinea</taxon>
        <taxon>Rhynchobdellida</taxon>
        <taxon>Glossiphoniidae</taxon>
        <taxon>Helobdella</taxon>
    </lineage>
</organism>
<evidence type="ECO:0000256" key="3">
    <source>
        <dbReference type="ARBA" id="ARBA00022461"/>
    </source>
</evidence>
<sequence>MYRILKAELLKYGENTSVRGIPKFLKSKEIFLKLLWLLFFLFSTGFLTYMLVNLFTSYYSYPIITMSGEKGTILAIYRSPASSFDAFLRHLECILDKLKPTTDIYLVGDINVDLSKCTTQTGILLSDFSDHYPIFSFFNSTNLSSQPPGILGTRHFTTKTFDIINKILSMTKWDDVLGSENVETGQNITFPDITICNLDPFSEGEPNELSMENYLSLVKKYKTEWLNRIHSNNFPDGLKSVENIEDKVKKIFDDLLTVSGYLINLNKDRPKSEDCPNLVVDCSFFGTDWFETNDSCSTETFTRLWNANYLNCYTLQMSNINISNKNVIRGISLLLNVGPPNFINVPYQFSLTKSQARGVQVSVHSSGTPADLKRGFNVAPGTENIVEIVQTERKRIDKPHNKLGCTLKKTLESSNSTKYTQDLCVEYCEQKLSKQNSNCVSHLLNVPVEEYNTVVCGNLSYVFSLNESSIDLINEESTNNIIFSQLVAKYGLKAIFEDDDDSCADQCLVPCQEIIYDTQLTSATWPQPSVELDLFQKYFIDNECMDNVKVKSRYINYYNTIKQVGNVPLSNLTQIGESMLEIKFIMPQNCPYFLADTPAYTSDMMIGSAGGMLSLWLGITIASGVEFVEMVYLLIKRFWEDKNIQSTNEEKGTGISDRNKSKNVISTDIST</sequence>
<proteinExistence type="inferred from homology"/>
<dbReference type="PANTHER" id="PTHR11690:SF248">
    <property type="entry name" value="PICKPOCKET 17, ISOFORM A"/>
    <property type="match status" value="1"/>
</dbReference>
<evidence type="ECO:0000256" key="11">
    <source>
        <dbReference type="RuleBase" id="RU000679"/>
    </source>
</evidence>
<dbReference type="GO" id="GO:0015280">
    <property type="term" value="F:ligand-gated sodium channel activity"/>
    <property type="evidence" value="ECO:0000318"/>
    <property type="project" value="GO_Central"/>
</dbReference>
<dbReference type="KEGG" id="hro:HELRODRAFT_177964"/>
<dbReference type="HOGENOM" id="CLU_020415_2_0_1"/>
<accession>T1FCJ0</accession>
<dbReference type="GO" id="GO:0035725">
    <property type="term" value="P:sodium ion transmembrane transport"/>
    <property type="evidence" value="ECO:0000318"/>
    <property type="project" value="GO_Central"/>
</dbReference>
<dbReference type="Gene3D" id="2.60.470.10">
    <property type="entry name" value="Acid-sensing ion channels like domains"/>
    <property type="match status" value="1"/>
</dbReference>
<keyword evidence="4 11" id="KW-0812">Transmembrane</keyword>